<dbReference type="GO" id="GO:0019899">
    <property type="term" value="F:enzyme binding"/>
    <property type="evidence" value="ECO:0007669"/>
    <property type="project" value="UniProtKB-ARBA"/>
</dbReference>
<reference evidence="15" key="2">
    <citation type="submission" date="2025-08" db="UniProtKB">
        <authorList>
            <consortium name="Ensembl"/>
        </authorList>
    </citation>
    <scope>IDENTIFICATION</scope>
</reference>
<keyword evidence="10" id="KW-0325">Glycoprotein</keyword>
<dbReference type="PRINTS" id="PR00259">
    <property type="entry name" value="TMFOUR"/>
</dbReference>
<organism evidence="15 16">
    <name type="scientific">Bos indicus x Bos taurus</name>
    <name type="common">Hybrid cattle</name>
    <dbReference type="NCBI Taxonomy" id="30522"/>
    <lineage>
        <taxon>Eukaryota</taxon>
        <taxon>Metazoa</taxon>
        <taxon>Chordata</taxon>
        <taxon>Craniata</taxon>
        <taxon>Vertebrata</taxon>
        <taxon>Euteleostomi</taxon>
        <taxon>Mammalia</taxon>
        <taxon>Eutheria</taxon>
        <taxon>Laurasiatheria</taxon>
        <taxon>Artiodactyla</taxon>
        <taxon>Ruminantia</taxon>
        <taxon>Pecora</taxon>
        <taxon>Bovidae</taxon>
        <taxon>Bovinae</taxon>
        <taxon>Bos</taxon>
    </lineage>
</organism>
<comment type="function">
    <text evidence="11">Part of TspanC8 subgroup, composed of 6 members that interact with the transmembrane metalloprotease ADAM10. This interaction is required for ADAM10 exit from the endoplasmic reticulum and for enzymatic maturation and trafficking to the cell surface as well as substrate specificity. Different TspanC8/ADAM10 complexes have distinct substrates. Promotes ADAM10-mediated cleavage of CDH2. Negatively regulates ligand-induced Notch activity probably by regulating ADAM10 activity.</text>
</comment>
<dbReference type="Proteomes" id="UP000429181">
    <property type="component" value="Chromosome 28"/>
</dbReference>
<reference evidence="15 16" key="1">
    <citation type="submission" date="2018-11" db="EMBL/GenBank/DDBJ databases">
        <title>Haplotype-resolved cattle genomes.</title>
        <authorList>
            <person name="Low W.Y."/>
            <person name="Tearle R."/>
            <person name="Bickhart D.M."/>
            <person name="Rosen B.D."/>
            <person name="Koren S."/>
            <person name="Rhie A."/>
            <person name="Hiendleder S."/>
            <person name="Phillippy A.M."/>
            <person name="Smith T.P.L."/>
            <person name="Williams J.L."/>
        </authorList>
    </citation>
    <scope>NUCLEOTIDE SEQUENCE [LARGE SCALE GENOMIC DNA]</scope>
</reference>
<evidence type="ECO:0000256" key="7">
    <source>
        <dbReference type="ARBA" id="ARBA00022989"/>
    </source>
</evidence>
<keyword evidence="5 14" id="KW-0812">Transmembrane</keyword>
<evidence type="ECO:0000256" key="9">
    <source>
        <dbReference type="ARBA" id="ARBA00023157"/>
    </source>
</evidence>
<dbReference type="PANTHER" id="PTHR19282">
    <property type="entry name" value="TETRASPANIN"/>
    <property type="match status" value="1"/>
</dbReference>
<keyword evidence="8 14" id="KW-0472">Membrane</keyword>
<dbReference type="Ensembl" id="ENSBIXT00005023441.1">
    <property type="protein sequence ID" value="ENSBIXP00005013533.1"/>
    <property type="gene ID" value="ENSBIXG00005017679.1"/>
</dbReference>
<dbReference type="InterPro" id="IPR008952">
    <property type="entry name" value="Tetraspanin_EC2_sf"/>
</dbReference>
<comment type="subcellular location">
    <subcellularLocation>
        <location evidence="2">Cell membrane</location>
        <topology evidence="2">Multi-pass membrane protein</topology>
    </subcellularLocation>
    <subcellularLocation>
        <location evidence="1">Late endosome membrane</location>
    </subcellularLocation>
</comment>
<proteinExistence type="inferred from homology"/>
<dbReference type="SUPFAM" id="SSF48652">
    <property type="entry name" value="Tetraspanin"/>
    <property type="match status" value="1"/>
</dbReference>
<evidence type="ECO:0000256" key="1">
    <source>
        <dbReference type="ARBA" id="ARBA00004414"/>
    </source>
</evidence>
<feature type="transmembrane region" description="Helical" evidence="14">
    <location>
        <begin position="24"/>
        <end position="47"/>
    </location>
</feature>
<sequence>MPRGDSEQVRYCARFSYLWLKFSLVIYSTVFWLIGGLVLSVGIYAEVERQKYKTLESAFLAPAIILILLGVVMFIVSFIGVLASLRDNLCLLQAFMYILGICLIIELIGGVVALIFRNQTIDFLNDNIRRGIENYYDDLDFKNIMDFVQKEFKCCGGEDYRDWSKNQYHDCRAPGPLACGVPYTCCFRNTTEVVNTMCGYKTIDKERLSVQNVIYVRGCTNAVLMWFTDNYTIMAGVLLGILLPQVGWSPLHQGGVRGWGGQAVGRDGVWLGDYRVQRRDKTRVKRARVRWARTAWAGGLEREGEWPR</sequence>
<dbReference type="GeneTree" id="ENSGT00940000157973"/>
<evidence type="ECO:0000256" key="14">
    <source>
        <dbReference type="SAM" id="Phobius"/>
    </source>
</evidence>
<comment type="similarity">
    <text evidence="3">Belongs to the tetraspanin (TM4SF) family.</text>
</comment>
<dbReference type="GO" id="GO:0051604">
    <property type="term" value="P:protein maturation"/>
    <property type="evidence" value="ECO:0007669"/>
    <property type="project" value="UniProtKB-ARBA"/>
</dbReference>
<dbReference type="PANTHER" id="PTHR19282:SF159">
    <property type="entry name" value="TETRASPANIN-15"/>
    <property type="match status" value="1"/>
</dbReference>
<dbReference type="Pfam" id="PF00335">
    <property type="entry name" value="Tetraspanin"/>
    <property type="match status" value="1"/>
</dbReference>
<name>A0A4W2G6I8_BOBOX</name>
<comment type="subunit">
    <text evidence="12">Interacts with ADAM10; the interaction influences ADAM10 substrate specificity, endocytosis and turnover.</text>
</comment>
<evidence type="ECO:0000313" key="15">
    <source>
        <dbReference type="Ensembl" id="ENSBIXP00005013533.1"/>
    </source>
</evidence>
<accession>A0A4W2G6I8</accession>
<dbReference type="AlphaFoldDB" id="A0A4W2G6I8"/>
<keyword evidence="6" id="KW-0967">Endosome</keyword>
<evidence type="ECO:0000256" key="5">
    <source>
        <dbReference type="ARBA" id="ARBA00022692"/>
    </source>
</evidence>
<evidence type="ECO:0000256" key="6">
    <source>
        <dbReference type="ARBA" id="ARBA00022753"/>
    </source>
</evidence>
<keyword evidence="9" id="KW-1015">Disulfide bond</keyword>
<evidence type="ECO:0000256" key="4">
    <source>
        <dbReference type="ARBA" id="ARBA00022475"/>
    </source>
</evidence>
<evidence type="ECO:0000256" key="8">
    <source>
        <dbReference type="ARBA" id="ARBA00023136"/>
    </source>
</evidence>
<protein>
    <recommendedName>
        <fullName evidence="13">Tetraspanin-15</fullName>
    </recommendedName>
</protein>
<dbReference type="InterPro" id="IPR018499">
    <property type="entry name" value="Tetraspanin/Peripherin"/>
</dbReference>
<feature type="transmembrane region" description="Helical" evidence="14">
    <location>
        <begin position="94"/>
        <end position="116"/>
    </location>
</feature>
<evidence type="ECO:0000256" key="13">
    <source>
        <dbReference type="ARBA" id="ARBA00073329"/>
    </source>
</evidence>
<evidence type="ECO:0000256" key="10">
    <source>
        <dbReference type="ARBA" id="ARBA00023180"/>
    </source>
</evidence>
<evidence type="ECO:0000256" key="2">
    <source>
        <dbReference type="ARBA" id="ARBA00004651"/>
    </source>
</evidence>
<feature type="transmembrane region" description="Helical" evidence="14">
    <location>
        <begin position="59"/>
        <end position="82"/>
    </location>
</feature>
<evidence type="ECO:0000256" key="12">
    <source>
        <dbReference type="ARBA" id="ARBA00065909"/>
    </source>
</evidence>
<dbReference type="GO" id="GO:0005886">
    <property type="term" value="C:plasma membrane"/>
    <property type="evidence" value="ECO:0007669"/>
    <property type="project" value="UniProtKB-SubCell"/>
</dbReference>
<dbReference type="Gene3D" id="1.10.1450.10">
    <property type="entry name" value="Tetraspanin"/>
    <property type="match status" value="1"/>
</dbReference>
<dbReference type="CDD" id="cd03158">
    <property type="entry name" value="penumbra_like_LEL"/>
    <property type="match status" value="1"/>
</dbReference>
<evidence type="ECO:0000256" key="11">
    <source>
        <dbReference type="ARBA" id="ARBA00056423"/>
    </source>
</evidence>
<gene>
    <name evidence="15" type="primary">TSPAN15</name>
</gene>
<dbReference type="GO" id="GO:0031902">
    <property type="term" value="C:late endosome membrane"/>
    <property type="evidence" value="ECO:0007669"/>
    <property type="project" value="UniProtKB-SubCell"/>
</dbReference>
<dbReference type="FunFam" id="1.10.1450.10:FF:000011">
    <property type="entry name" value="Tetraspanin"/>
    <property type="match status" value="1"/>
</dbReference>
<keyword evidence="4" id="KW-1003">Cell membrane</keyword>
<evidence type="ECO:0000256" key="3">
    <source>
        <dbReference type="ARBA" id="ARBA00006840"/>
    </source>
</evidence>
<keyword evidence="7 14" id="KW-1133">Transmembrane helix</keyword>
<evidence type="ECO:0000313" key="16">
    <source>
        <dbReference type="Proteomes" id="UP000429181"/>
    </source>
</evidence>